<organism evidence="1">
    <name type="scientific">gut metagenome</name>
    <dbReference type="NCBI Taxonomy" id="749906"/>
    <lineage>
        <taxon>unclassified sequences</taxon>
        <taxon>metagenomes</taxon>
        <taxon>organismal metagenomes</taxon>
    </lineage>
</organism>
<accession>J9GHB0</accession>
<comment type="caution">
    <text evidence="1">The sequence shown here is derived from an EMBL/GenBank/DDBJ whole genome shotgun (WGS) entry which is preliminary data.</text>
</comment>
<proteinExistence type="predicted"/>
<dbReference type="AlphaFoldDB" id="J9GHB0"/>
<name>J9GHB0_9ZZZZ</name>
<gene>
    <name evidence="1" type="ORF">EVA_05470</name>
</gene>
<dbReference type="EMBL" id="AMCI01001165">
    <property type="protein sequence ID" value="EJX06419.1"/>
    <property type="molecule type" value="Genomic_DNA"/>
</dbReference>
<reference evidence="1" key="1">
    <citation type="journal article" date="2012" name="PLoS ONE">
        <title>Gene sets for utilization of primary and secondary nutrition supplies in the distal gut of endangered iberian lynx.</title>
        <authorList>
            <person name="Alcaide M."/>
            <person name="Messina E."/>
            <person name="Richter M."/>
            <person name="Bargiela R."/>
            <person name="Peplies J."/>
            <person name="Huws S.A."/>
            <person name="Newbold C.J."/>
            <person name="Golyshin P.N."/>
            <person name="Simon M.A."/>
            <person name="Lopez G."/>
            <person name="Yakimov M.M."/>
            <person name="Ferrer M."/>
        </authorList>
    </citation>
    <scope>NUCLEOTIDE SEQUENCE</scope>
</reference>
<protein>
    <submittedName>
        <fullName evidence="1">Uncharacterized protein</fullName>
    </submittedName>
</protein>
<sequence>MFFSRFVYVKVPRLIDRLEVCIDTTDVRQDVVAVTKELTVDLIVDTAHRFVLNIVAFIRPFRKFPQHTLQIEHTVGTCLHRIIAKVFRLTTCIVSAVGFTVTKPQTRIVLEPFRRKFVEFVMVALIVISIEHRTVTPFNCPLIVVIDAGEDAGTRNAVLWLSYIVKTSIVHDAWRVTILLNEGLRAQTIYWNR</sequence>
<evidence type="ECO:0000313" key="1">
    <source>
        <dbReference type="EMBL" id="EJX06419.1"/>
    </source>
</evidence>